<name>A0A270NM23_STEMA</name>
<organism evidence="1 2">
    <name type="scientific">Stenotrophomonas maltophilia</name>
    <name type="common">Pseudomonas maltophilia</name>
    <name type="synonym">Xanthomonas maltophilia</name>
    <dbReference type="NCBI Taxonomy" id="40324"/>
    <lineage>
        <taxon>Bacteria</taxon>
        <taxon>Pseudomonadati</taxon>
        <taxon>Pseudomonadota</taxon>
        <taxon>Gammaproteobacteria</taxon>
        <taxon>Lysobacterales</taxon>
        <taxon>Lysobacteraceae</taxon>
        <taxon>Stenotrophomonas</taxon>
        <taxon>Stenotrophomonas maltophilia group</taxon>
    </lineage>
</organism>
<evidence type="ECO:0000313" key="2">
    <source>
        <dbReference type="Proteomes" id="UP000216433"/>
    </source>
</evidence>
<protein>
    <submittedName>
        <fullName evidence="1">Uncharacterized protein</fullName>
    </submittedName>
</protein>
<dbReference type="SUPFAM" id="SSF55874">
    <property type="entry name" value="ATPase domain of HSP90 chaperone/DNA topoisomerase II/histidine kinase"/>
    <property type="match status" value="1"/>
</dbReference>
<dbReference type="Proteomes" id="UP000216433">
    <property type="component" value="Unassembled WGS sequence"/>
</dbReference>
<comment type="caution">
    <text evidence="1">The sequence shown here is derived from an EMBL/GenBank/DDBJ whole genome shotgun (WGS) entry which is preliminary data.</text>
</comment>
<evidence type="ECO:0000313" key="1">
    <source>
        <dbReference type="EMBL" id="PAM73121.1"/>
    </source>
</evidence>
<dbReference type="EMBL" id="NJGC01000004">
    <property type="protein sequence ID" value="PAM73121.1"/>
    <property type="molecule type" value="Genomic_DNA"/>
</dbReference>
<reference evidence="1 2" key="1">
    <citation type="submission" date="2017-06" db="EMBL/GenBank/DDBJ databases">
        <title>Genome sequencing and assembly of Stenotrophomonas maltophilia DF07.</title>
        <authorList>
            <person name="Iyer R."/>
        </authorList>
    </citation>
    <scope>NUCLEOTIDE SEQUENCE [LARGE SCALE GENOMIC DNA]</scope>
    <source>
        <strain evidence="1 2">DF07</strain>
    </source>
</reference>
<dbReference type="InterPro" id="IPR036890">
    <property type="entry name" value="HATPase_C_sf"/>
</dbReference>
<proteinExistence type="predicted"/>
<sequence length="342" mass="38713">MGHIRLIAPRKLHPLSEHSGKKRFVRTITPPPVLDLESNYEETIALLKSIRFATRTLNAKFMIDLKALQEVSPAAALLMVAECDRWREKTRQKWLRAVDAAHWVPSVRRRLKEMGFFEVLRTRNVPADATVPGEDRYVPFLTGSRNVGPPAAALRKSIEELGPALVDGSALYDGLVEAMTNVKQHAYRAPDGSDTQRWWISASVNTTQNRMTVLVVDHGVGIARTIARDKKWELLRRILGPLVVKDDAKLLSAAFSLDSVNRSQTGEEHRGKGLRENIKGYVSTHESRGHLHVIANHGRYRFQRDSRTKVESEVSSKLETEFNGTFIEWVIEDYGHQPNQDN</sequence>
<gene>
    <name evidence="1" type="ORF">CEK00_04550</name>
</gene>
<dbReference type="AlphaFoldDB" id="A0A270NM23"/>
<accession>A0A270NM23</accession>